<dbReference type="PROSITE" id="PS51898">
    <property type="entry name" value="TYR_RECOMBINASE"/>
    <property type="match status" value="1"/>
</dbReference>
<dbReference type="CDD" id="cd01185">
    <property type="entry name" value="INTN1_C_like"/>
    <property type="match status" value="1"/>
</dbReference>
<sequence length="421" mass="49281">MNKINTFGIQFVIRKHRIKDGKAPIYARITVNTSRCELSVKRRVNIDNWSNGKGMAKGKDPDIARLNSYLEQVRSHLTNHYQDLIASKQEVTAETIKNRFMGISDSEKTLKELVEYHNSYQDENLKWGTLKNYFTTAKYIDAFLKKKYNKDDIYLSDLNYKFIVDFEYYLRKNKPTDHQRPMENNGVMKHLERFRKMINLAIRMEWLDHNPFAAHKLRFKKVEREFLTELELKSIEEKLFRIERLAQVKDIFLFSCYTGLAYIDVMKLGPSHIHPSTDGMNWIFTQREKTLNPVRIPILKQAERLIDKYKDDPKAISKGTLFPMISNQKLNSYLKEIADLCGITKNLTFHVARHTFATTVTLSNGVPIESVSKMLGHSDLRTTQIYAKVVEKKISNDMTMLQERLTNNQREKNPKQIGTKA</sequence>
<dbReference type="AlphaFoldDB" id="A0A419W5U9"/>
<evidence type="ECO:0000313" key="6">
    <source>
        <dbReference type="Proteomes" id="UP000283387"/>
    </source>
</evidence>
<gene>
    <name evidence="5" type="ORF">BC643_1168</name>
</gene>
<dbReference type="InterPro" id="IPR011010">
    <property type="entry name" value="DNA_brk_join_enz"/>
</dbReference>
<dbReference type="Gene3D" id="1.10.150.130">
    <property type="match status" value="1"/>
</dbReference>
<dbReference type="Proteomes" id="UP000283387">
    <property type="component" value="Unassembled WGS sequence"/>
</dbReference>
<dbReference type="InterPro" id="IPR035386">
    <property type="entry name" value="Arm-DNA-bind_5"/>
</dbReference>
<accession>A0A419W5U9</accession>
<proteinExistence type="inferred from homology"/>
<dbReference type="GO" id="GO:0015074">
    <property type="term" value="P:DNA integration"/>
    <property type="evidence" value="ECO:0007669"/>
    <property type="project" value="InterPro"/>
</dbReference>
<feature type="domain" description="Tyr recombinase" evidence="4">
    <location>
        <begin position="222"/>
        <end position="399"/>
    </location>
</feature>
<keyword evidence="2" id="KW-0238">DNA-binding</keyword>
<dbReference type="Pfam" id="PF17293">
    <property type="entry name" value="Arm-DNA-bind_5"/>
    <property type="match status" value="1"/>
</dbReference>
<dbReference type="EMBL" id="RAPN01000001">
    <property type="protein sequence ID" value="RKD90824.1"/>
    <property type="molecule type" value="Genomic_DNA"/>
</dbReference>
<comment type="caution">
    <text evidence="5">The sequence shown here is derived from an EMBL/GenBank/DDBJ whole genome shotgun (WGS) entry which is preliminary data.</text>
</comment>
<dbReference type="InterPro" id="IPR050090">
    <property type="entry name" value="Tyrosine_recombinase_XerCD"/>
</dbReference>
<keyword evidence="3" id="KW-0233">DNA recombination</keyword>
<dbReference type="OrthoDB" id="1493636at2"/>
<comment type="similarity">
    <text evidence="1">Belongs to the 'phage' integrase family.</text>
</comment>
<dbReference type="Pfam" id="PF13102">
    <property type="entry name" value="Phage_int_SAM_5"/>
    <property type="match status" value="1"/>
</dbReference>
<dbReference type="InterPro" id="IPR013762">
    <property type="entry name" value="Integrase-like_cat_sf"/>
</dbReference>
<reference evidence="5 6" key="1">
    <citation type="submission" date="2018-09" db="EMBL/GenBank/DDBJ databases">
        <title>Genomic Encyclopedia of Archaeal and Bacterial Type Strains, Phase II (KMG-II): from individual species to whole genera.</title>
        <authorList>
            <person name="Goeker M."/>
        </authorList>
    </citation>
    <scope>NUCLEOTIDE SEQUENCE [LARGE SCALE GENOMIC DNA]</scope>
    <source>
        <strain evidence="5 6">DSM 27148</strain>
    </source>
</reference>
<dbReference type="Pfam" id="PF00589">
    <property type="entry name" value="Phage_integrase"/>
    <property type="match status" value="1"/>
</dbReference>
<evidence type="ECO:0000259" key="4">
    <source>
        <dbReference type="PROSITE" id="PS51898"/>
    </source>
</evidence>
<keyword evidence="6" id="KW-1185">Reference proteome</keyword>
<evidence type="ECO:0000256" key="3">
    <source>
        <dbReference type="ARBA" id="ARBA00023172"/>
    </source>
</evidence>
<dbReference type="GO" id="GO:0003677">
    <property type="term" value="F:DNA binding"/>
    <property type="evidence" value="ECO:0007669"/>
    <property type="project" value="UniProtKB-KW"/>
</dbReference>
<dbReference type="RefSeq" id="WP_120272193.1">
    <property type="nucleotide sequence ID" value="NZ_RAPN01000001.1"/>
</dbReference>
<dbReference type="PANTHER" id="PTHR30349:SF64">
    <property type="entry name" value="PROPHAGE INTEGRASE INTD-RELATED"/>
    <property type="match status" value="1"/>
</dbReference>
<name>A0A419W5U9_9BACT</name>
<evidence type="ECO:0000256" key="1">
    <source>
        <dbReference type="ARBA" id="ARBA00008857"/>
    </source>
</evidence>
<evidence type="ECO:0000256" key="2">
    <source>
        <dbReference type="ARBA" id="ARBA00023125"/>
    </source>
</evidence>
<dbReference type="InterPro" id="IPR010998">
    <property type="entry name" value="Integrase_recombinase_N"/>
</dbReference>
<dbReference type="InterPro" id="IPR025269">
    <property type="entry name" value="SAM-like_dom"/>
</dbReference>
<evidence type="ECO:0000313" key="5">
    <source>
        <dbReference type="EMBL" id="RKD90824.1"/>
    </source>
</evidence>
<dbReference type="SUPFAM" id="SSF56349">
    <property type="entry name" value="DNA breaking-rejoining enzymes"/>
    <property type="match status" value="1"/>
</dbReference>
<protein>
    <submittedName>
        <fullName evidence="5">Site-specific recombinase XerD</fullName>
    </submittedName>
</protein>
<dbReference type="PANTHER" id="PTHR30349">
    <property type="entry name" value="PHAGE INTEGRASE-RELATED"/>
    <property type="match status" value="1"/>
</dbReference>
<organism evidence="5 6">
    <name type="scientific">Mangrovibacterium diazotrophicum</name>
    <dbReference type="NCBI Taxonomy" id="1261403"/>
    <lineage>
        <taxon>Bacteria</taxon>
        <taxon>Pseudomonadati</taxon>
        <taxon>Bacteroidota</taxon>
        <taxon>Bacteroidia</taxon>
        <taxon>Marinilabiliales</taxon>
        <taxon>Prolixibacteraceae</taxon>
        <taxon>Mangrovibacterium</taxon>
    </lineage>
</organism>
<dbReference type="Gene3D" id="1.10.443.10">
    <property type="entry name" value="Intergrase catalytic core"/>
    <property type="match status" value="1"/>
</dbReference>
<dbReference type="InterPro" id="IPR002104">
    <property type="entry name" value="Integrase_catalytic"/>
</dbReference>
<dbReference type="GO" id="GO:0006310">
    <property type="term" value="P:DNA recombination"/>
    <property type="evidence" value="ECO:0007669"/>
    <property type="project" value="UniProtKB-KW"/>
</dbReference>